<name>V2WI29_MONRO</name>
<dbReference type="EMBL" id="AWSO01002610">
    <property type="protein sequence ID" value="ESK81227.1"/>
    <property type="molecule type" value="Genomic_DNA"/>
</dbReference>
<dbReference type="OrthoDB" id="2506944at2759"/>
<evidence type="ECO:0000256" key="1">
    <source>
        <dbReference type="SAM" id="MobiDB-lite"/>
    </source>
</evidence>
<protein>
    <recommendedName>
        <fullName evidence="4">Reverse transcriptase-rnase h-integrase</fullName>
    </recommendedName>
</protein>
<feature type="region of interest" description="Disordered" evidence="1">
    <location>
        <begin position="232"/>
        <end position="260"/>
    </location>
</feature>
<organism evidence="2 3">
    <name type="scientific">Moniliophthora roreri (strain MCA 2997)</name>
    <name type="common">Cocoa frosty pod rot fungus</name>
    <name type="synonym">Crinipellis roreri</name>
    <dbReference type="NCBI Taxonomy" id="1381753"/>
    <lineage>
        <taxon>Eukaryota</taxon>
        <taxon>Fungi</taxon>
        <taxon>Dikarya</taxon>
        <taxon>Basidiomycota</taxon>
        <taxon>Agaricomycotina</taxon>
        <taxon>Agaricomycetes</taxon>
        <taxon>Agaricomycetidae</taxon>
        <taxon>Agaricales</taxon>
        <taxon>Marasmiineae</taxon>
        <taxon>Marasmiaceae</taxon>
        <taxon>Moniliophthora</taxon>
    </lineage>
</organism>
<evidence type="ECO:0008006" key="4">
    <source>
        <dbReference type="Google" id="ProtNLM"/>
    </source>
</evidence>
<reference evidence="2 3" key="1">
    <citation type="journal article" date="2014" name="BMC Genomics">
        <title>Genome and secretome analysis of the hemibiotrophic fungal pathogen, Moniliophthora roreri, which causes frosty pod rot disease of cacao: mechanisms of the biotrophic and necrotrophic phases.</title>
        <authorList>
            <person name="Meinhardt L.W."/>
            <person name="Costa G.G.L."/>
            <person name="Thomazella D.P.T."/>
            <person name="Teixeira P.J.P.L."/>
            <person name="Carazzolle M.F."/>
            <person name="Schuster S.C."/>
            <person name="Carlson J.E."/>
            <person name="Guiltinan M.J."/>
            <person name="Mieczkowski P."/>
            <person name="Farmer A."/>
            <person name="Ramaraj T."/>
            <person name="Crozier J."/>
            <person name="Davis R.E."/>
            <person name="Shao J."/>
            <person name="Melnick R.L."/>
            <person name="Pereira G.A.G."/>
            <person name="Bailey B.A."/>
        </authorList>
    </citation>
    <scope>NUCLEOTIDE SEQUENCE [LARGE SCALE GENOMIC DNA]</scope>
    <source>
        <strain evidence="2 3">MCA 2997</strain>
    </source>
</reference>
<keyword evidence="3" id="KW-1185">Reference proteome</keyword>
<sequence length="287" mass="31844">MTPEVSSPDSHPNPNLSQIDLHLELPPLPICPPNPPLATPSFILTPLPIPMSNLRSSQPITPPPETLNLQPPLTPEVFRRLKPRFHHEADIIPVVGRADLSNEDKDEDRENQTPLKQRRPTDAELEVSNSAPDPHDSAHRPRLCPVLGIHLRTALTNEGLAKLHVEGLVQVQTLCWMIAVMTMNLTKISEENAERSIHDSGGDADFLFVGTDPRKVQRFDVGSSVYGRMAEGWQPTGDRSNIPAPQNANETSETVGEMPSTPILWSIDEMPDMLYDYDTELYGDGEL</sequence>
<dbReference type="Proteomes" id="UP000017559">
    <property type="component" value="Unassembled WGS sequence"/>
</dbReference>
<dbReference type="HOGENOM" id="CLU_036636_0_0_1"/>
<feature type="compositionally biased region" description="Polar residues" evidence="1">
    <location>
        <begin position="237"/>
        <end position="254"/>
    </location>
</feature>
<feature type="region of interest" description="Disordered" evidence="1">
    <location>
        <begin position="96"/>
        <end position="141"/>
    </location>
</feature>
<gene>
    <name evidence="2" type="ORF">Moror_14434</name>
</gene>
<feature type="compositionally biased region" description="Basic and acidic residues" evidence="1">
    <location>
        <begin position="100"/>
        <end position="111"/>
    </location>
</feature>
<comment type="caution">
    <text evidence="2">The sequence shown here is derived from an EMBL/GenBank/DDBJ whole genome shotgun (WGS) entry which is preliminary data.</text>
</comment>
<accession>V2WI29</accession>
<dbReference type="KEGG" id="mrr:Moror_14434"/>
<proteinExistence type="predicted"/>
<evidence type="ECO:0000313" key="3">
    <source>
        <dbReference type="Proteomes" id="UP000017559"/>
    </source>
</evidence>
<feature type="compositionally biased region" description="Polar residues" evidence="1">
    <location>
        <begin position="1"/>
        <end position="18"/>
    </location>
</feature>
<dbReference type="AlphaFoldDB" id="V2WI29"/>
<evidence type="ECO:0000313" key="2">
    <source>
        <dbReference type="EMBL" id="ESK81227.1"/>
    </source>
</evidence>
<feature type="region of interest" description="Disordered" evidence="1">
    <location>
        <begin position="1"/>
        <end position="20"/>
    </location>
</feature>